<protein>
    <recommendedName>
        <fullName evidence="5">Carbohydrate kinase PfkB domain-containing protein</fullName>
    </recommendedName>
</protein>
<gene>
    <name evidence="6" type="ORF">TIFTF001_006814</name>
</gene>
<evidence type="ECO:0000313" key="7">
    <source>
        <dbReference type="Proteomes" id="UP001187192"/>
    </source>
</evidence>
<feature type="domain" description="Carbohydrate kinase PfkB" evidence="5">
    <location>
        <begin position="48"/>
        <end position="298"/>
    </location>
</feature>
<dbReference type="AlphaFoldDB" id="A0AA87ZJS8"/>
<dbReference type="PANTHER" id="PTHR42909">
    <property type="entry name" value="ZGC:136858"/>
    <property type="match status" value="1"/>
</dbReference>
<dbReference type="InterPro" id="IPR002173">
    <property type="entry name" value="Carboh/pur_kinase_PfkB_CS"/>
</dbReference>
<dbReference type="Proteomes" id="UP001187192">
    <property type="component" value="Unassembled WGS sequence"/>
</dbReference>
<dbReference type="SUPFAM" id="SSF53613">
    <property type="entry name" value="Ribokinase-like"/>
    <property type="match status" value="1"/>
</dbReference>
<keyword evidence="1" id="KW-0808">Transferase</keyword>
<dbReference type="InterPro" id="IPR029056">
    <property type="entry name" value="Ribokinase-like"/>
</dbReference>
<dbReference type="GO" id="GO:0004730">
    <property type="term" value="F:pseudouridylate synthase activity"/>
    <property type="evidence" value="ECO:0007669"/>
    <property type="project" value="TreeGrafter"/>
</dbReference>
<dbReference type="GO" id="GO:0046872">
    <property type="term" value="F:metal ion binding"/>
    <property type="evidence" value="ECO:0007669"/>
    <property type="project" value="UniProtKB-KW"/>
</dbReference>
<proteinExistence type="predicted"/>
<dbReference type="GO" id="GO:0005737">
    <property type="term" value="C:cytoplasm"/>
    <property type="evidence" value="ECO:0007669"/>
    <property type="project" value="TreeGrafter"/>
</dbReference>
<dbReference type="GO" id="GO:0016301">
    <property type="term" value="F:kinase activity"/>
    <property type="evidence" value="ECO:0007669"/>
    <property type="project" value="UniProtKB-KW"/>
</dbReference>
<name>A0AA87ZJS8_FICCA</name>
<dbReference type="InterPro" id="IPR004345">
    <property type="entry name" value="TB2_DP1_HVA22"/>
</dbReference>
<evidence type="ECO:0000256" key="3">
    <source>
        <dbReference type="ARBA" id="ARBA00022777"/>
    </source>
</evidence>
<keyword evidence="2" id="KW-0479">Metal-binding</keyword>
<keyword evidence="3" id="KW-0418">Kinase</keyword>
<evidence type="ECO:0000256" key="2">
    <source>
        <dbReference type="ARBA" id="ARBA00022723"/>
    </source>
</evidence>
<organism evidence="6 7">
    <name type="scientific">Ficus carica</name>
    <name type="common">Common fig</name>
    <dbReference type="NCBI Taxonomy" id="3494"/>
    <lineage>
        <taxon>Eukaryota</taxon>
        <taxon>Viridiplantae</taxon>
        <taxon>Streptophyta</taxon>
        <taxon>Embryophyta</taxon>
        <taxon>Tracheophyta</taxon>
        <taxon>Spermatophyta</taxon>
        <taxon>Magnoliopsida</taxon>
        <taxon>eudicotyledons</taxon>
        <taxon>Gunneridae</taxon>
        <taxon>Pentapetalae</taxon>
        <taxon>rosids</taxon>
        <taxon>fabids</taxon>
        <taxon>Rosales</taxon>
        <taxon>Moraceae</taxon>
        <taxon>Ficeae</taxon>
        <taxon>Ficus</taxon>
    </lineage>
</organism>
<keyword evidence="7" id="KW-1185">Reference proteome</keyword>
<evidence type="ECO:0000259" key="5">
    <source>
        <dbReference type="Pfam" id="PF00294"/>
    </source>
</evidence>
<dbReference type="Pfam" id="PF03134">
    <property type="entry name" value="TB2_DP1_HVA22"/>
    <property type="match status" value="1"/>
</dbReference>
<dbReference type="CDD" id="cd01941">
    <property type="entry name" value="YeiC_kinase_like"/>
    <property type="match status" value="1"/>
</dbReference>
<evidence type="ECO:0000256" key="4">
    <source>
        <dbReference type="SAM" id="MobiDB-lite"/>
    </source>
</evidence>
<dbReference type="EMBL" id="BTGU01000007">
    <property type="protein sequence ID" value="GMN37443.1"/>
    <property type="molecule type" value="Genomic_DNA"/>
</dbReference>
<comment type="caution">
    <text evidence="6">The sequence shown here is derived from an EMBL/GenBank/DDBJ whole genome shotgun (WGS) entry which is preliminary data.</text>
</comment>
<sequence>MEESQSSARRRLACISRHLSLPHNNPHHLLLQPELVRGEQLRNLESEAVIIGGMVLDIHATPSISPTSRSTTPGKVNYVLGGVARNVAECMSKLGTKPFMISAVGLDMAGNLLLEHWKSAKLSTEGILRQQDINTAVVSNIFDDNGELAAGVASVEAIEKFLTPKWIQKFKRNIHSASVLMVDANLTLQALEASCQIAAVSKIPVWFEPVSVAKSRRIVSVAKYVTFASPNEDELFAMANALSAGNSFSYSPSQKDKCSIESLFQMLKPAIQVLLENGIKIVIVTLGSNGVFLCSKGGPRSLRTIDERIKRNYLNRQLYKTVTAACPSYWGPNSTKFKSNSLLFAVHFPALPATVVRLTGAGDCLVGATLSSICAGLDIMQGVAVGIAASKAAVEAETNVPSVFDFATIADDAIMVYSAAKVGLRFENGLGSGPIPGSDFETKVEMGLQLLLSPLNSNIVVRTACCSVGIALPVYSTFKAIEKEDQNEQQRWLVYWAAFGSFSLAEAFTDKILSWFPLYYHAKFAFLVWLQLPSTNGARHLYMSHLRPFLMRRQARLDQIVEFIYRETSKFVSAYGAELQFAKTVLTKALEYANGVVKDFIHPVQRQANGAMDGPSGQTQNSESDKED</sequence>
<feature type="region of interest" description="Disordered" evidence="4">
    <location>
        <begin position="608"/>
        <end position="628"/>
    </location>
</feature>
<reference evidence="6" key="1">
    <citation type="submission" date="2023-07" db="EMBL/GenBank/DDBJ databases">
        <title>draft genome sequence of fig (Ficus carica).</title>
        <authorList>
            <person name="Takahashi T."/>
            <person name="Nishimura K."/>
        </authorList>
    </citation>
    <scope>NUCLEOTIDE SEQUENCE</scope>
</reference>
<dbReference type="PROSITE" id="PS00583">
    <property type="entry name" value="PFKB_KINASES_1"/>
    <property type="match status" value="1"/>
</dbReference>
<dbReference type="PANTHER" id="PTHR42909:SF1">
    <property type="entry name" value="CARBOHYDRATE KINASE PFKB DOMAIN-CONTAINING PROTEIN"/>
    <property type="match status" value="1"/>
</dbReference>
<dbReference type="Gene3D" id="3.40.1190.20">
    <property type="match status" value="1"/>
</dbReference>
<dbReference type="GO" id="GO:0016798">
    <property type="term" value="F:hydrolase activity, acting on glycosyl bonds"/>
    <property type="evidence" value="ECO:0007669"/>
    <property type="project" value="TreeGrafter"/>
</dbReference>
<dbReference type="InterPro" id="IPR011611">
    <property type="entry name" value="PfkB_dom"/>
</dbReference>
<dbReference type="Pfam" id="PF00294">
    <property type="entry name" value="PfkB"/>
    <property type="match status" value="1"/>
</dbReference>
<accession>A0AA87ZJS8</accession>
<evidence type="ECO:0000313" key="6">
    <source>
        <dbReference type="EMBL" id="GMN37443.1"/>
    </source>
</evidence>
<evidence type="ECO:0000256" key="1">
    <source>
        <dbReference type="ARBA" id="ARBA00022679"/>
    </source>
</evidence>